<evidence type="ECO:0000313" key="3">
    <source>
        <dbReference type="Proteomes" id="UP000198761"/>
    </source>
</evidence>
<evidence type="ECO:0000313" key="2">
    <source>
        <dbReference type="EMBL" id="SEM53650.1"/>
    </source>
</evidence>
<dbReference type="EMBL" id="FOCE01000001">
    <property type="protein sequence ID" value="SEM53650.1"/>
    <property type="molecule type" value="Genomic_DNA"/>
</dbReference>
<organism evidence="2 3">
    <name type="scientific">Gemmobacter aquatilis</name>
    <dbReference type="NCBI Taxonomy" id="933059"/>
    <lineage>
        <taxon>Bacteria</taxon>
        <taxon>Pseudomonadati</taxon>
        <taxon>Pseudomonadota</taxon>
        <taxon>Alphaproteobacteria</taxon>
        <taxon>Rhodobacterales</taxon>
        <taxon>Paracoccaceae</taxon>
        <taxon>Gemmobacter</taxon>
    </lineage>
</organism>
<keyword evidence="3" id="KW-1185">Reference proteome</keyword>
<dbReference type="Proteomes" id="UP000198761">
    <property type="component" value="Unassembled WGS sequence"/>
</dbReference>
<protein>
    <recommendedName>
        <fullName evidence="1">Winged helix domain-containing protein</fullName>
    </recommendedName>
</protein>
<dbReference type="OrthoDB" id="7211172at2"/>
<accession>A0A1H7Z5C7</accession>
<reference evidence="2 3" key="1">
    <citation type="submission" date="2016-10" db="EMBL/GenBank/DDBJ databases">
        <authorList>
            <person name="de Groot N.N."/>
        </authorList>
    </citation>
    <scope>NUCLEOTIDE SEQUENCE [LARGE SCALE GENOMIC DNA]</scope>
    <source>
        <strain evidence="2 3">DSM 3857</strain>
    </source>
</reference>
<evidence type="ECO:0000259" key="1">
    <source>
        <dbReference type="Pfam" id="PF22324"/>
    </source>
</evidence>
<sequence length="101" mass="11354">MTERLLPVTTYRVTNPEGAAFNVSLRHSRERDTLDALIRGGATGCTFYDDPAPRWVSNIHKLRRRGLIIMTEREKHGGAYPGTHARYVLLSKVEKVAGVSF</sequence>
<gene>
    <name evidence="2" type="ORF">SAMN04488103_101411</name>
</gene>
<dbReference type="STRING" id="933059.SAMN04488103_101411"/>
<proteinExistence type="predicted"/>
<feature type="domain" description="Winged helix" evidence="1">
    <location>
        <begin position="27"/>
        <end position="96"/>
    </location>
</feature>
<dbReference type="AlphaFoldDB" id="A0A1H7Z5C7"/>
<dbReference type="InterPro" id="IPR054382">
    <property type="entry name" value="wHTH_alphaproteobact"/>
</dbReference>
<dbReference type="RefSeq" id="WP_091296041.1">
    <property type="nucleotide sequence ID" value="NZ_FOCE01000001.1"/>
</dbReference>
<name>A0A1H7Z5C7_9RHOB</name>
<dbReference type="Pfam" id="PF22324">
    <property type="entry name" value="HTH_91"/>
    <property type="match status" value="1"/>
</dbReference>